<reference evidence="2" key="1">
    <citation type="journal article" date="2020" name="BMC Genomics">
        <title>Correction to: Identification and distribution of gene clusters required for synthesis of sphingolipid metabolism inhibitors in diverse species of the filamentous fungus Fusarium.</title>
        <authorList>
            <person name="Kim H.S."/>
            <person name="Lohmar J.M."/>
            <person name="Busman M."/>
            <person name="Brown D.W."/>
            <person name="Naumann T.A."/>
            <person name="Divon H.H."/>
            <person name="Lysoe E."/>
            <person name="Uhlig S."/>
            <person name="Proctor R.H."/>
        </authorList>
    </citation>
    <scope>NUCLEOTIDE SEQUENCE</scope>
    <source>
        <strain evidence="2">NRRL 20472</strain>
    </source>
</reference>
<dbReference type="PANTHER" id="PTHR33570">
    <property type="entry name" value="4-CARBOXYMUCONOLACTONE DECARBOXYLASE FAMILY PROTEIN"/>
    <property type="match status" value="1"/>
</dbReference>
<comment type="caution">
    <text evidence="2">The sequence shown here is derived from an EMBL/GenBank/DDBJ whole genome shotgun (WGS) entry which is preliminary data.</text>
</comment>
<proteinExistence type="predicted"/>
<dbReference type="AlphaFoldDB" id="A0A8H4XB72"/>
<sequence>MSQLNEKQALGVQMMHDFFGQHLFDTLRSQSRDDLPSKVGAEYIAETCFSSYARPGFSFRDRSLMNIVMLVALNRGPELRIHIAAGLKNGLSEEQICEACRHAMVYCGVPAGRDALMIAGEVFQQVKQAGKSSEGPKLA</sequence>
<name>A0A8H4XB72_9HYPO</name>
<dbReference type="EMBL" id="JABEXW010000192">
    <property type="protein sequence ID" value="KAF4968642.1"/>
    <property type="molecule type" value="Genomic_DNA"/>
</dbReference>
<evidence type="ECO:0000313" key="3">
    <source>
        <dbReference type="Proteomes" id="UP000622797"/>
    </source>
</evidence>
<feature type="domain" description="Carboxymuconolactone decarboxylase-like" evidence="1">
    <location>
        <begin position="42"/>
        <end position="119"/>
    </location>
</feature>
<dbReference type="PANTHER" id="PTHR33570:SF2">
    <property type="entry name" value="CARBOXYMUCONOLACTONE DECARBOXYLASE-LIKE DOMAIN-CONTAINING PROTEIN"/>
    <property type="match status" value="1"/>
</dbReference>
<protein>
    <recommendedName>
        <fullName evidence="1">Carboxymuconolactone decarboxylase-like domain-containing protein</fullName>
    </recommendedName>
</protein>
<evidence type="ECO:0000259" key="1">
    <source>
        <dbReference type="Pfam" id="PF02627"/>
    </source>
</evidence>
<dbReference type="InterPro" id="IPR029032">
    <property type="entry name" value="AhpD-like"/>
</dbReference>
<dbReference type="Proteomes" id="UP000622797">
    <property type="component" value="Unassembled WGS sequence"/>
</dbReference>
<keyword evidence="3" id="KW-1185">Reference proteome</keyword>
<dbReference type="SUPFAM" id="SSF69118">
    <property type="entry name" value="AhpD-like"/>
    <property type="match status" value="1"/>
</dbReference>
<accession>A0A8H4XB72</accession>
<dbReference type="Gene3D" id="1.20.1290.10">
    <property type="entry name" value="AhpD-like"/>
    <property type="match status" value="1"/>
</dbReference>
<evidence type="ECO:0000313" key="2">
    <source>
        <dbReference type="EMBL" id="KAF4968642.1"/>
    </source>
</evidence>
<dbReference type="GO" id="GO:0051920">
    <property type="term" value="F:peroxiredoxin activity"/>
    <property type="evidence" value="ECO:0007669"/>
    <property type="project" value="InterPro"/>
</dbReference>
<dbReference type="Pfam" id="PF02627">
    <property type="entry name" value="CMD"/>
    <property type="match status" value="1"/>
</dbReference>
<dbReference type="InterPro" id="IPR052512">
    <property type="entry name" value="4CMD/NDH-1_regulator"/>
</dbReference>
<gene>
    <name evidence="2" type="ORF">FSARC_4017</name>
</gene>
<reference evidence="2" key="2">
    <citation type="submission" date="2020-05" db="EMBL/GenBank/DDBJ databases">
        <authorList>
            <person name="Kim H.-S."/>
            <person name="Proctor R.H."/>
            <person name="Brown D.W."/>
        </authorList>
    </citation>
    <scope>NUCLEOTIDE SEQUENCE</scope>
    <source>
        <strain evidence="2">NRRL 20472</strain>
    </source>
</reference>
<dbReference type="InterPro" id="IPR003779">
    <property type="entry name" value="CMD-like"/>
</dbReference>
<organism evidence="2 3">
    <name type="scientific">Fusarium sarcochroum</name>
    <dbReference type="NCBI Taxonomy" id="1208366"/>
    <lineage>
        <taxon>Eukaryota</taxon>
        <taxon>Fungi</taxon>
        <taxon>Dikarya</taxon>
        <taxon>Ascomycota</taxon>
        <taxon>Pezizomycotina</taxon>
        <taxon>Sordariomycetes</taxon>
        <taxon>Hypocreomycetidae</taxon>
        <taxon>Hypocreales</taxon>
        <taxon>Nectriaceae</taxon>
        <taxon>Fusarium</taxon>
        <taxon>Fusarium lateritium species complex</taxon>
    </lineage>
</organism>
<dbReference type="OrthoDB" id="104509at2759"/>